<evidence type="ECO:0000313" key="5">
    <source>
        <dbReference type="Proteomes" id="UP001595882"/>
    </source>
</evidence>
<dbReference type="PANTHER" id="PTHR43433:SF5">
    <property type="entry name" value="AB HYDROLASE-1 DOMAIN-CONTAINING PROTEIN"/>
    <property type="match status" value="1"/>
</dbReference>
<dbReference type="Gene3D" id="3.40.50.1820">
    <property type="entry name" value="alpha/beta hydrolase"/>
    <property type="match status" value="1"/>
</dbReference>
<dbReference type="SUPFAM" id="SSF53474">
    <property type="entry name" value="alpha/beta-Hydrolases"/>
    <property type="match status" value="1"/>
</dbReference>
<keyword evidence="5" id="KW-1185">Reference proteome</keyword>
<keyword evidence="2 4" id="KW-0378">Hydrolase</keyword>
<feature type="domain" description="AB hydrolase-1" evidence="3">
    <location>
        <begin position="34"/>
        <end position="304"/>
    </location>
</feature>
<dbReference type="Pfam" id="PF00561">
    <property type="entry name" value="Abhydrolase_1"/>
    <property type="match status" value="1"/>
</dbReference>
<organism evidence="4 5">
    <name type="scientific">Gracilibacillus xinjiangensis</name>
    <dbReference type="NCBI Taxonomy" id="1193282"/>
    <lineage>
        <taxon>Bacteria</taxon>
        <taxon>Bacillati</taxon>
        <taxon>Bacillota</taxon>
        <taxon>Bacilli</taxon>
        <taxon>Bacillales</taxon>
        <taxon>Bacillaceae</taxon>
        <taxon>Gracilibacillus</taxon>
    </lineage>
</organism>
<sequence>MKVDGMSVHFMKEFVTIDGHKNGLFIETTDYQNPVLLFLHGGPGFPQYPIIRQSELSWEKDFTVCYWEQRGTGMSYNSSTQGKLTLETLISDAVNITNYLREKFNSKKIYICGHSFGTLLGSIVASRYPQYFHAYIGVSQIGRHFESNQRTYDFLLETAIKIGDKKAEKDIRSVMFDRDFYKNQGYRRILGRYLNKFGGGTKRTGYSNWQGIKDLFTCRKYSWKERFNIPRGIFYSYDALGETMAKAEAAIMAPRYDVPVFLMHGIYDYQTSYKEAKRFYEKIEAPSKKFYTFENSAHSPFLEEKERFAVILETDVLGMGDHKKGGL</sequence>
<evidence type="ECO:0000256" key="2">
    <source>
        <dbReference type="ARBA" id="ARBA00022801"/>
    </source>
</evidence>
<dbReference type="PANTHER" id="PTHR43433">
    <property type="entry name" value="HYDROLASE, ALPHA/BETA FOLD FAMILY PROTEIN"/>
    <property type="match status" value="1"/>
</dbReference>
<proteinExistence type="inferred from homology"/>
<dbReference type="InterPro" id="IPR002410">
    <property type="entry name" value="Peptidase_S33"/>
</dbReference>
<dbReference type="InterPro" id="IPR029058">
    <property type="entry name" value="AB_hydrolase_fold"/>
</dbReference>
<evidence type="ECO:0000259" key="3">
    <source>
        <dbReference type="Pfam" id="PF00561"/>
    </source>
</evidence>
<comment type="caution">
    <text evidence="4">The sequence shown here is derived from an EMBL/GenBank/DDBJ whole genome shotgun (WGS) entry which is preliminary data.</text>
</comment>
<protein>
    <submittedName>
        <fullName evidence="4">Alpha/beta fold hydrolase</fullName>
    </submittedName>
</protein>
<evidence type="ECO:0000313" key="4">
    <source>
        <dbReference type="EMBL" id="MFC4403785.1"/>
    </source>
</evidence>
<gene>
    <name evidence="4" type="ORF">ACFOY7_11955</name>
</gene>
<dbReference type="GO" id="GO:0016787">
    <property type="term" value="F:hydrolase activity"/>
    <property type="evidence" value="ECO:0007669"/>
    <property type="project" value="UniProtKB-KW"/>
</dbReference>
<dbReference type="RefSeq" id="WP_390252320.1">
    <property type="nucleotide sequence ID" value="NZ_JBHSDT010000008.1"/>
</dbReference>
<dbReference type="InterPro" id="IPR000073">
    <property type="entry name" value="AB_hydrolase_1"/>
</dbReference>
<dbReference type="InterPro" id="IPR050471">
    <property type="entry name" value="AB_hydrolase"/>
</dbReference>
<dbReference type="EMBL" id="JBHSDT010000008">
    <property type="protein sequence ID" value="MFC4403785.1"/>
    <property type="molecule type" value="Genomic_DNA"/>
</dbReference>
<dbReference type="PRINTS" id="PR00793">
    <property type="entry name" value="PROAMNOPTASE"/>
</dbReference>
<name>A0ABV8WVP3_9BACI</name>
<accession>A0ABV8WVP3</accession>
<reference evidence="5" key="1">
    <citation type="journal article" date="2019" name="Int. J. Syst. Evol. Microbiol.">
        <title>The Global Catalogue of Microorganisms (GCM) 10K type strain sequencing project: providing services to taxonomists for standard genome sequencing and annotation.</title>
        <authorList>
            <consortium name="The Broad Institute Genomics Platform"/>
            <consortium name="The Broad Institute Genome Sequencing Center for Infectious Disease"/>
            <person name="Wu L."/>
            <person name="Ma J."/>
        </authorList>
    </citation>
    <scope>NUCLEOTIDE SEQUENCE [LARGE SCALE GENOMIC DNA]</scope>
    <source>
        <strain evidence="5">CCUG 37865</strain>
    </source>
</reference>
<comment type="similarity">
    <text evidence="1">Belongs to the peptidase S33 family.</text>
</comment>
<evidence type="ECO:0000256" key="1">
    <source>
        <dbReference type="ARBA" id="ARBA00010088"/>
    </source>
</evidence>
<dbReference type="Proteomes" id="UP001595882">
    <property type="component" value="Unassembled WGS sequence"/>
</dbReference>